<protein>
    <submittedName>
        <fullName evidence="1">Uncharacterized protein</fullName>
    </submittedName>
</protein>
<accession>A0A1L3MQX8</accession>
<gene>
    <name evidence="1" type="ORF">A9C19_08255</name>
</gene>
<dbReference type="RefSeq" id="WP_072579530.1">
    <property type="nucleotide sequence ID" value="NZ_CP016020.1"/>
</dbReference>
<proteinExistence type="predicted"/>
<evidence type="ECO:0000313" key="2">
    <source>
        <dbReference type="Proteomes" id="UP000181936"/>
    </source>
</evidence>
<evidence type="ECO:0000313" key="1">
    <source>
        <dbReference type="EMBL" id="APH04738.1"/>
    </source>
</evidence>
<dbReference type="OrthoDB" id="2454083at2"/>
<dbReference type="KEGG" id="bwh:A9C19_08255"/>
<name>A0A1L3MQX8_9BACI</name>
<keyword evidence="2" id="KW-1185">Reference proteome</keyword>
<sequence length="86" mass="10217">MNVNELLEAYRTLWNNRMLPVEQSEYQTLEAAIKKELLDEMTHPRVRKSKEEKLELSIKRIEESSLPKETKEALCKLHVHIKEKVT</sequence>
<dbReference type="EMBL" id="CP016020">
    <property type="protein sequence ID" value="APH04738.1"/>
    <property type="molecule type" value="Genomic_DNA"/>
</dbReference>
<organism evidence="1 2">
    <name type="scientific">Bacillus weihaiensis</name>
    <dbReference type="NCBI Taxonomy" id="1547283"/>
    <lineage>
        <taxon>Bacteria</taxon>
        <taxon>Bacillati</taxon>
        <taxon>Bacillota</taxon>
        <taxon>Bacilli</taxon>
        <taxon>Bacillales</taxon>
        <taxon>Bacillaceae</taxon>
        <taxon>Bacillus</taxon>
    </lineage>
</organism>
<dbReference type="Proteomes" id="UP000181936">
    <property type="component" value="Chromosome"/>
</dbReference>
<reference evidence="1 2" key="1">
    <citation type="journal article" date="2016" name="Sci. Rep.">
        <title>Complete genome sequence and transcriptomic analysis of a novel marine strain Bacillus weihaiensis reveals the mechanism of brown algae degradation.</title>
        <authorList>
            <person name="Zhu Y."/>
            <person name="Chen P."/>
            <person name="Bao Y."/>
            <person name="Men Y."/>
            <person name="Zeng Y."/>
            <person name="Yang J."/>
            <person name="Sun J."/>
            <person name="Sun Y."/>
        </authorList>
    </citation>
    <scope>NUCLEOTIDE SEQUENCE [LARGE SCALE GENOMIC DNA]</scope>
    <source>
        <strain evidence="1 2">Alg07</strain>
    </source>
</reference>
<dbReference type="AlphaFoldDB" id="A0A1L3MQX8"/>
<dbReference type="STRING" id="1547283.A9C19_08255"/>